<keyword evidence="2" id="KW-1185">Reference proteome</keyword>
<dbReference type="RefSeq" id="WP_290297823.1">
    <property type="nucleotide sequence ID" value="NZ_JAUFQR010000001.1"/>
</dbReference>
<organism evidence="1 2">
    <name type="scientific">Chryseobacterium tructae</name>
    <dbReference type="NCBI Taxonomy" id="1037380"/>
    <lineage>
        <taxon>Bacteria</taxon>
        <taxon>Pseudomonadati</taxon>
        <taxon>Bacteroidota</taxon>
        <taxon>Flavobacteriia</taxon>
        <taxon>Flavobacteriales</taxon>
        <taxon>Weeksellaceae</taxon>
        <taxon>Chryseobacterium group</taxon>
        <taxon>Chryseobacterium</taxon>
    </lineage>
</organism>
<sequence length="194" mass="21520">MKITIPKPCHESWDSMTYDEKGKFCTICSKTVHDFTRFSDEELINSFDSSENICGRFREDQLGVNLNFSLSSKLALGLLVAGSFMTTVNAQETKLGKAELAEKASGVNMFVISNHPFNIDPSVRIGAPAVIKTENRPFILLNGKKASLEELRAIKPDIVDTIYTLSGKEAIEQYGEKAKNGAIIITTKKKRKRA</sequence>
<dbReference type="Proteomes" id="UP001595735">
    <property type="component" value="Unassembled WGS sequence"/>
</dbReference>
<accession>A0ABV7XVM5</accession>
<dbReference type="Gene3D" id="2.170.130.10">
    <property type="entry name" value="TonB-dependent receptor, plug domain"/>
    <property type="match status" value="1"/>
</dbReference>
<dbReference type="EMBL" id="JBHRYO010000002">
    <property type="protein sequence ID" value="MFC3756947.1"/>
    <property type="molecule type" value="Genomic_DNA"/>
</dbReference>
<name>A0ABV7XVM5_9FLAO</name>
<reference evidence="2" key="1">
    <citation type="journal article" date="2019" name="Int. J. Syst. Evol. Microbiol.">
        <title>The Global Catalogue of Microorganisms (GCM) 10K type strain sequencing project: providing services to taxonomists for standard genome sequencing and annotation.</title>
        <authorList>
            <consortium name="The Broad Institute Genomics Platform"/>
            <consortium name="The Broad Institute Genome Sequencing Center for Infectious Disease"/>
            <person name="Wu L."/>
            <person name="Ma J."/>
        </authorList>
    </citation>
    <scope>NUCLEOTIDE SEQUENCE [LARGE SCALE GENOMIC DNA]</scope>
    <source>
        <strain evidence="2">CECT 7798</strain>
    </source>
</reference>
<evidence type="ECO:0000313" key="2">
    <source>
        <dbReference type="Proteomes" id="UP001595735"/>
    </source>
</evidence>
<gene>
    <name evidence="1" type="ORF">ACFONJ_13285</name>
</gene>
<dbReference type="InterPro" id="IPR037066">
    <property type="entry name" value="Plug_dom_sf"/>
</dbReference>
<proteinExistence type="predicted"/>
<comment type="caution">
    <text evidence="1">The sequence shown here is derived from an EMBL/GenBank/DDBJ whole genome shotgun (WGS) entry which is preliminary data.</text>
</comment>
<protein>
    <recommendedName>
        <fullName evidence="3">TonB-dependent receptor plug domain-containing protein</fullName>
    </recommendedName>
</protein>
<evidence type="ECO:0000313" key="1">
    <source>
        <dbReference type="EMBL" id="MFC3756947.1"/>
    </source>
</evidence>
<evidence type="ECO:0008006" key="3">
    <source>
        <dbReference type="Google" id="ProtNLM"/>
    </source>
</evidence>